<dbReference type="AlphaFoldDB" id="A0A7J0F9Z3"/>
<comment type="caution">
    <text evidence="1">The sequence shown here is derived from an EMBL/GenBank/DDBJ whole genome shotgun (WGS) entry which is preliminary data.</text>
</comment>
<dbReference type="Proteomes" id="UP000585474">
    <property type="component" value="Unassembled WGS sequence"/>
</dbReference>
<name>A0A7J0F9Z3_9ERIC</name>
<accession>A0A7J0F9Z3</accession>
<sequence length="115" mass="12679">MSYYNQQQPPVGVPRRKVILQKGIRRTLTLHQGTLHKGIPRGTLLRATLHRGTLHNMPLSTPLNSNTNSNRAAAAVALKDAWLLSAVAASSMPASDGRIQQEEVRVIQRHTKTVL</sequence>
<protein>
    <submittedName>
        <fullName evidence="1">Proline-rich family protein</fullName>
    </submittedName>
</protein>
<evidence type="ECO:0000313" key="2">
    <source>
        <dbReference type="Proteomes" id="UP000585474"/>
    </source>
</evidence>
<organism evidence="1 2">
    <name type="scientific">Actinidia rufa</name>
    <dbReference type="NCBI Taxonomy" id="165716"/>
    <lineage>
        <taxon>Eukaryota</taxon>
        <taxon>Viridiplantae</taxon>
        <taxon>Streptophyta</taxon>
        <taxon>Embryophyta</taxon>
        <taxon>Tracheophyta</taxon>
        <taxon>Spermatophyta</taxon>
        <taxon>Magnoliopsida</taxon>
        <taxon>eudicotyledons</taxon>
        <taxon>Gunneridae</taxon>
        <taxon>Pentapetalae</taxon>
        <taxon>asterids</taxon>
        <taxon>Ericales</taxon>
        <taxon>Actinidiaceae</taxon>
        <taxon>Actinidia</taxon>
    </lineage>
</organism>
<reference evidence="1 2" key="1">
    <citation type="submission" date="2019-07" db="EMBL/GenBank/DDBJ databases">
        <title>De Novo Assembly of kiwifruit Actinidia rufa.</title>
        <authorList>
            <person name="Sugita-Konishi S."/>
            <person name="Sato K."/>
            <person name="Mori E."/>
            <person name="Abe Y."/>
            <person name="Kisaki G."/>
            <person name="Hamano K."/>
            <person name="Suezawa K."/>
            <person name="Otani M."/>
            <person name="Fukuda T."/>
            <person name="Manabe T."/>
            <person name="Gomi K."/>
            <person name="Tabuchi M."/>
            <person name="Akimitsu K."/>
            <person name="Kataoka I."/>
        </authorList>
    </citation>
    <scope>NUCLEOTIDE SEQUENCE [LARGE SCALE GENOMIC DNA]</scope>
    <source>
        <strain evidence="2">cv. Fuchu</strain>
    </source>
</reference>
<gene>
    <name evidence="1" type="ORF">Acr_10g0008990</name>
</gene>
<dbReference type="EMBL" id="BJWL01000010">
    <property type="protein sequence ID" value="GFY95514.1"/>
    <property type="molecule type" value="Genomic_DNA"/>
</dbReference>
<keyword evidence="2" id="KW-1185">Reference proteome</keyword>
<evidence type="ECO:0000313" key="1">
    <source>
        <dbReference type="EMBL" id="GFY95514.1"/>
    </source>
</evidence>
<proteinExistence type="predicted"/>